<evidence type="ECO:0000313" key="1">
    <source>
        <dbReference type="EMBL" id="KAJ8428046.1"/>
    </source>
</evidence>
<dbReference type="Proteomes" id="UP001153076">
    <property type="component" value="Unassembled WGS sequence"/>
</dbReference>
<protein>
    <recommendedName>
        <fullName evidence="3">Ubiquitin-like protease family profile domain-containing protein</fullName>
    </recommendedName>
</protein>
<evidence type="ECO:0008006" key="3">
    <source>
        <dbReference type="Google" id="ProtNLM"/>
    </source>
</evidence>
<proteinExistence type="predicted"/>
<organism evidence="1 2">
    <name type="scientific">Carnegiea gigantea</name>
    <dbReference type="NCBI Taxonomy" id="171969"/>
    <lineage>
        <taxon>Eukaryota</taxon>
        <taxon>Viridiplantae</taxon>
        <taxon>Streptophyta</taxon>
        <taxon>Embryophyta</taxon>
        <taxon>Tracheophyta</taxon>
        <taxon>Spermatophyta</taxon>
        <taxon>Magnoliopsida</taxon>
        <taxon>eudicotyledons</taxon>
        <taxon>Gunneridae</taxon>
        <taxon>Pentapetalae</taxon>
        <taxon>Caryophyllales</taxon>
        <taxon>Cactineae</taxon>
        <taxon>Cactaceae</taxon>
        <taxon>Cactoideae</taxon>
        <taxon>Echinocereeae</taxon>
        <taxon>Carnegiea</taxon>
    </lineage>
</organism>
<keyword evidence="2" id="KW-1185">Reference proteome</keyword>
<accession>A0A9Q1JNG6</accession>
<evidence type="ECO:0000313" key="2">
    <source>
        <dbReference type="Proteomes" id="UP001153076"/>
    </source>
</evidence>
<dbReference type="OrthoDB" id="1694156at2759"/>
<reference evidence="1" key="1">
    <citation type="submission" date="2022-04" db="EMBL/GenBank/DDBJ databases">
        <title>Carnegiea gigantea Genome sequencing and assembly v2.</title>
        <authorList>
            <person name="Copetti D."/>
            <person name="Sanderson M.J."/>
            <person name="Burquez A."/>
            <person name="Wojciechowski M.F."/>
        </authorList>
    </citation>
    <scope>NUCLEOTIDE SEQUENCE</scope>
    <source>
        <strain evidence="1">SGP5-SGP5p</strain>
        <tissue evidence="1">Aerial part</tissue>
    </source>
</reference>
<gene>
    <name evidence="1" type="ORF">Cgig2_007623</name>
</gene>
<dbReference type="AlphaFoldDB" id="A0A9Q1JNG6"/>
<dbReference type="EMBL" id="JAKOGI010001061">
    <property type="protein sequence ID" value="KAJ8428046.1"/>
    <property type="molecule type" value="Genomic_DNA"/>
</dbReference>
<comment type="caution">
    <text evidence="1">The sequence shown here is derived from an EMBL/GenBank/DDBJ whole genome shotgun (WGS) entry which is preliminary data.</text>
</comment>
<name>A0A9Q1JNG6_9CARY</name>
<sequence length="265" mass="29553">MHTTTVHMVVRNIKPGRPFSVCLVMQKCTRVVPRPLPAVGEGPGAAVGEEDVRNYLMRSLSADDHRLLSEVRGLSDIVAIDVKGLVNVVPRNGPGDKGKDYCINGFAIDYYSSLLMARQQLYPKWCRQSIFAKATTGAKLATIGYMLPFALPKHMSESVSVIELNDYQPYIATRHPVQKVAVTLTMMKTDIYAGALMWDLIHVDCPQQDKDVKDFHLQICGHNCGVLAMIFMDLLALTGRTMCFNYSDIRTLRDKCLADILRGTM</sequence>